<dbReference type="Proteomes" id="UP000285961">
    <property type="component" value="Unassembled WGS sequence"/>
</dbReference>
<organism evidence="1 2">
    <name type="scientific">Candidatus Abyssobacteria bacterium SURF_17</name>
    <dbReference type="NCBI Taxonomy" id="2093361"/>
    <lineage>
        <taxon>Bacteria</taxon>
        <taxon>Pseudomonadati</taxon>
        <taxon>Candidatus Hydrogenedentota</taxon>
        <taxon>Candidatus Abyssobacteria</taxon>
    </lineage>
</organism>
<gene>
    <name evidence="1" type="ORF">C4532_02135</name>
</gene>
<proteinExistence type="predicted"/>
<name>A0A419F886_9BACT</name>
<reference evidence="1 2" key="1">
    <citation type="journal article" date="2017" name="ISME J.">
        <title>Energy and carbon metabolisms in a deep terrestrial subsurface fluid microbial community.</title>
        <authorList>
            <person name="Momper L."/>
            <person name="Jungbluth S.P."/>
            <person name="Lee M.D."/>
            <person name="Amend J.P."/>
        </authorList>
    </citation>
    <scope>NUCLEOTIDE SEQUENCE [LARGE SCALE GENOMIC DNA]</scope>
    <source>
        <strain evidence="1">SURF_17</strain>
    </source>
</reference>
<comment type="caution">
    <text evidence="1">The sequence shown here is derived from an EMBL/GenBank/DDBJ whole genome shotgun (WGS) entry which is preliminary data.</text>
</comment>
<dbReference type="AlphaFoldDB" id="A0A419F886"/>
<dbReference type="EMBL" id="QZKI01000013">
    <property type="protein sequence ID" value="RJP74634.1"/>
    <property type="molecule type" value="Genomic_DNA"/>
</dbReference>
<evidence type="ECO:0000313" key="1">
    <source>
        <dbReference type="EMBL" id="RJP74634.1"/>
    </source>
</evidence>
<protein>
    <submittedName>
        <fullName evidence="1">Uncharacterized protein</fullName>
    </submittedName>
</protein>
<evidence type="ECO:0000313" key="2">
    <source>
        <dbReference type="Proteomes" id="UP000285961"/>
    </source>
</evidence>
<accession>A0A419F886</accession>
<sequence length="60" mass="6106">MNMYNKKLVAISSLRGSDGSQTRATEAVSVVALKMQAEISSPGSATLGLAALGPAALRSQ</sequence>